<accession>A0A2P2LVV6</accession>
<dbReference type="EMBL" id="GGEC01041614">
    <property type="protein sequence ID" value="MBX22098.1"/>
    <property type="molecule type" value="Transcribed_RNA"/>
</dbReference>
<name>A0A2P2LVV6_RHIMU</name>
<reference evidence="1" key="1">
    <citation type="submission" date="2018-02" db="EMBL/GenBank/DDBJ databases">
        <title>Rhizophora mucronata_Transcriptome.</title>
        <authorList>
            <person name="Meera S.P."/>
            <person name="Sreeshan A."/>
            <person name="Augustine A."/>
        </authorList>
    </citation>
    <scope>NUCLEOTIDE SEQUENCE</scope>
    <source>
        <tissue evidence="1">Leaf</tissue>
    </source>
</reference>
<dbReference type="AlphaFoldDB" id="A0A2P2LVV6"/>
<sequence>MHVYYVHFASLQIQDLHAMWHKMKLNYPIILRVNCFFN</sequence>
<protein>
    <submittedName>
        <fullName evidence="1">Uncharacterized protein</fullName>
    </submittedName>
</protein>
<proteinExistence type="predicted"/>
<evidence type="ECO:0000313" key="1">
    <source>
        <dbReference type="EMBL" id="MBX22098.1"/>
    </source>
</evidence>
<organism evidence="1">
    <name type="scientific">Rhizophora mucronata</name>
    <name type="common">Asiatic mangrove</name>
    <dbReference type="NCBI Taxonomy" id="61149"/>
    <lineage>
        <taxon>Eukaryota</taxon>
        <taxon>Viridiplantae</taxon>
        <taxon>Streptophyta</taxon>
        <taxon>Embryophyta</taxon>
        <taxon>Tracheophyta</taxon>
        <taxon>Spermatophyta</taxon>
        <taxon>Magnoliopsida</taxon>
        <taxon>eudicotyledons</taxon>
        <taxon>Gunneridae</taxon>
        <taxon>Pentapetalae</taxon>
        <taxon>rosids</taxon>
        <taxon>fabids</taxon>
        <taxon>Malpighiales</taxon>
        <taxon>Rhizophoraceae</taxon>
        <taxon>Rhizophora</taxon>
    </lineage>
</organism>